<name>A0A6I4NZY8_9MICO</name>
<evidence type="ECO:0000313" key="2">
    <source>
        <dbReference type="EMBL" id="MWB98045.1"/>
    </source>
</evidence>
<dbReference type="Pfam" id="PF04167">
    <property type="entry name" value="DUF402"/>
    <property type="match status" value="1"/>
</dbReference>
<reference evidence="2 3" key="1">
    <citation type="submission" date="2019-12" db="EMBL/GenBank/DDBJ databases">
        <authorList>
            <person name="Kim Y.S."/>
        </authorList>
    </citation>
    <scope>NUCLEOTIDE SEQUENCE [LARGE SCALE GENOMIC DNA]</scope>
    <source>
        <strain evidence="2 3">MMS17-SY077</strain>
    </source>
</reference>
<proteinExistence type="predicted"/>
<keyword evidence="3" id="KW-1185">Reference proteome</keyword>
<evidence type="ECO:0000259" key="1">
    <source>
        <dbReference type="Pfam" id="PF04167"/>
    </source>
</evidence>
<dbReference type="EMBL" id="WSTA01000018">
    <property type="protein sequence ID" value="MWB98045.1"/>
    <property type="molecule type" value="Genomic_DNA"/>
</dbReference>
<protein>
    <submittedName>
        <fullName evidence="2">DUF402 domain-containing protein</fullName>
    </submittedName>
</protein>
<dbReference type="InterPro" id="IPR007295">
    <property type="entry name" value="DUF402"/>
</dbReference>
<evidence type="ECO:0000313" key="3">
    <source>
        <dbReference type="Proteomes" id="UP000438182"/>
    </source>
</evidence>
<accession>A0A6I4NZY8</accession>
<gene>
    <name evidence="2" type="ORF">GB864_05710</name>
</gene>
<dbReference type="SUPFAM" id="SSF159234">
    <property type="entry name" value="FomD-like"/>
    <property type="match status" value="1"/>
</dbReference>
<dbReference type="AlphaFoldDB" id="A0A6I4NZY8"/>
<dbReference type="Proteomes" id="UP000438182">
    <property type="component" value="Unassembled WGS sequence"/>
</dbReference>
<feature type="domain" description="DUF402" evidence="1">
    <location>
        <begin position="51"/>
        <end position="169"/>
    </location>
</feature>
<dbReference type="RefSeq" id="WP_160423390.1">
    <property type="nucleotide sequence ID" value="NZ_WSTA01000018.1"/>
</dbReference>
<organism evidence="2 3">
    <name type="scientific">Agromyces seonyuensis</name>
    <dbReference type="NCBI Taxonomy" id="2662446"/>
    <lineage>
        <taxon>Bacteria</taxon>
        <taxon>Bacillati</taxon>
        <taxon>Actinomycetota</taxon>
        <taxon>Actinomycetes</taxon>
        <taxon>Micrococcales</taxon>
        <taxon>Microbacteriaceae</taxon>
        <taxon>Agromyces</taxon>
    </lineage>
</organism>
<dbReference type="InterPro" id="IPR035930">
    <property type="entry name" value="FomD-like_sf"/>
</dbReference>
<dbReference type="Gene3D" id="2.40.380.10">
    <property type="entry name" value="FomD-like"/>
    <property type="match status" value="1"/>
</dbReference>
<comment type="caution">
    <text evidence="2">The sequence shown here is derived from an EMBL/GenBank/DDBJ whole genome shotgun (WGS) entry which is preliminary data.</text>
</comment>
<sequence length="190" mass="20837">MTDAPIAPDALDLVPGEQVLLRFRKYDGGRHWEAETGVWLGRDAHGFWVGFPEGTYYERPGRSFTAGWGSVSLFPAAGWAATFNRDHDDTEVYVDLTSEPELFRDADGVAVAALIDLDLDVLRLRTGEHVIVDQDELVEHRELFGYPDELVAKVEADADAVLAAARAGEAPFDAATPAHWFAVLDGLVGR</sequence>